<dbReference type="Proteomes" id="UP000053558">
    <property type="component" value="Unassembled WGS sequence"/>
</dbReference>
<evidence type="ECO:0000256" key="5">
    <source>
        <dbReference type="ARBA" id="ARBA00022695"/>
    </source>
</evidence>
<evidence type="ECO:0000256" key="6">
    <source>
        <dbReference type="ARBA" id="ARBA00022705"/>
    </source>
</evidence>
<feature type="region of interest" description="Disordered" evidence="10">
    <location>
        <begin position="494"/>
        <end position="517"/>
    </location>
</feature>
<evidence type="ECO:0000256" key="9">
    <source>
        <dbReference type="ARBA" id="ARBA00049244"/>
    </source>
</evidence>
<evidence type="ECO:0000256" key="10">
    <source>
        <dbReference type="SAM" id="MobiDB-lite"/>
    </source>
</evidence>
<feature type="domain" description="DNA polymerase alpha/delta/epsilon subunit B" evidence="11">
    <location>
        <begin position="199"/>
        <end position="342"/>
    </location>
</feature>
<dbReference type="GeneID" id="19201677"/>
<keyword evidence="4" id="KW-0808">Transferase</keyword>
<organism evidence="13 14">
    <name type="scientific">Coniophora puteana (strain RWD-64-598)</name>
    <name type="common">Brown rot fungus</name>
    <dbReference type="NCBI Taxonomy" id="741705"/>
    <lineage>
        <taxon>Eukaryota</taxon>
        <taxon>Fungi</taxon>
        <taxon>Dikarya</taxon>
        <taxon>Basidiomycota</taxon>
        <taxon>Agaricomycotina</taxon>
        <taxon>Agaricomycetes</taxon>
        <taxon>Agaricomycetidae</taxon>
        <taxon>Boletales</taxon>
        <taxon>Coniophorineae</taxon>
        <taxon>Coniophoraceae</taxon>
        <taxon>Coniophora</taxon>
    </lineage>
</organism>
<evidence type="ECO:0000259" key="12">
    <source>
        <dbReference type="Pfam" id="PF18018"/>
    </source>
</evidence>
<evidence type="ECO:0000256" key="4">
    <source>
        <dbReference type="ARBA" id="ARBA00022679"/>
    </source>
</evidence>
<accession>A0A5M3N1W7</accession>
<dbReference type="OMA" id="HCILIGT"/>
<dbReference type="Pfam" id="PF04042">
    <property type="entry name" value="DNA_pol_E_B"/>
    <property type="match status" value="2"/>
</dbReference>
<evidence type="ECO:0000256" key="7">
    <source>
        <dbReference type="ARBA" id="ARBA00022932"/>
    </source>
</evidence>
<proteinExistence type="inferred from homology"/>
<keyword evidence="14" id="KW-1185">Reference proteome</keyword>
<dbReference type="FunFam" id="2.40.50.430:FF:000002">
    <property type="entry name" value="DNA polymerase delta subunit"/>
    <property type="match status" value="1"/>
</dbReference>
<dbReference type="GO" id="GO:0003677">
    <property type="term" value="F:DNA binding"/>
    <property type="evidence" value="ECO:0007669"/>
    <property type="project" value="InterPro"/>
</dbReference>
<dbReference type="Gene3D" id="3.60.21.50">
    <property type="match status" value="1"/>
</dbReference>
<dbReference type="EC" id="2.7.7.7" evidence="3"/>
<dbReference type="KEGG" id="cput:CONPUDRAFT_141916"/>
<dbReference type="GO" id="GO:0006281">
    <property type="term" value="P:DNA repair"/>
    <property type="evidence" value="ECO:0007669"/>
    <property type="project" value="UniProtKB-ARBA"/>
</dbReference>
<comment type="caution">
    <text evidence="13">The sequence shown here is derived from an EMBL/GenBank/DDBJ whole genome shotgun (WGS) entry which is preliminary data.</text>
</comment>
<evidence type="ECO:0000256" key="1">
    <source>
        <dbReference type="ARBA" id="ARBA00004123"/>
    </source>
</evidence>
<evidence type="ECO:0000256" key="2">
    <source>
        <dbReference type="ARBA" id="ARBA00006035"/>
    </source>
</evidence>
<protein>
    <recommendedName>
        <fullName evidence="3">DNA-directed DNA polymerase</fullName>
        <ecNumber evidence="3">2.7.7.7</ecNumber>
    </recommendedName>
</protein>
<gene>
    <name evidence="13" type="ORF">CONPUDRAFT_141916</name>
</gene>
<sequence length="517" mass="56884">MANSTLSRSPSHLLAPTPSTPIYTIDAKDKSYRHQYSNIYFTRLAMLRGAVEERAKNKWKDVDGSPLFVERVLDVVKSQLCWIIGTVYIDMPLKPNVLEDLSRNHSIPAPNPREKFYSSNDSVMIEDSSGRIKLVGAAVTKSRLVTGVIVAALGMETDKGDFEVVDLCFADLAPFAEEAPSNDETMDVDDSSQPDEYVAAISGLSFGSPVSADSQIQMLVEFLSGEAGEPEDQELASSISRLVVAGNSLIRLTESEDDDEEELKPKRRYGAPAEATFTPHPNHLLSEHLADLTTFLPVHILPGPDDPSGSILPQQPFPRAMFGEAAGFDTFRCETNPVWLRVGSGLDPPEHDDDEPSTSKVAGNTVRSFLVSSGQPILDMYKYLPTPPSTLVTMAASTLKWRHMAPTAPDTLWCHPFREKDPFVLRQTPDVYIIGNMPQFGTTLVYAGDKTEGRTTEDRPCRVVLVPSFLETGVLVLVNLRSLAVRCVQFGGPDMRSSKPKIKPEEEDIEQAITSNE</sequence>
<comment type="subcellular location">
    <subcellularLocation>
        <location evidence="1">Nucleus</location>
    </subcellularLocation>
</comment>
<dbReference type="InterPro" id="IPR040663">
    <property type="entry name" value="DNA_pol_D_N"/>
</dbReference>
<keyword evidence="8" id="KW-0539">Nucleus</keyword>
<comment type="similarity">
    <text evidence="2">Belongs to the DNA polymerase delta/II small subunit family.</text>
</comment>
<keyword evidence="5" id="KW-0548">Nucleotidyltransferase</keyword>
<dbReference type="GO" id="GO:0003887">
    <property type="term" value="F:DNA-directed DNA polymerase activity"/>
    <property type="evidence" value="ECO:0007669"/>
    <property type="project" value="UniProtKB-KW"/>
</dbReference>
<dbReference type="GO" id="GO:0043625">
    <property type="term" value="C:delta DNA polymerase complex"/>
    <property type="evidence" value="ECO:0007669"/>
    <property type="project" value="TreeGrafter"/>
</dbReference>
<dbReference type="GO" id="GO:0006273">
    <property type="term" value="P:lagging strand elongation"/>
    <property type="evidence" value="ECO:0007669"/>
    <property type="project" value="UniProtKB-ARBA"/>
</dbReference>
<evidence type="ECO:0000259" key="11">
    <source>
        <dbReference type="Pfam" id="PF04042"/>
    </source>
</evidence>
<comment type="catalytic activity">
    <reaction evidence="9">
        <text>DNA(n) + a 2'-deoxyribonucleoside 5'-triphosphate = DNA(n+1) + diphosphate</text>
        <dbReference type="Rhea" id="RHEA:22508"/>
        <dbReference type="Rhea" id="RHEA-COMP:17339"/>
        <dbReference type="Rhea" id="RHEA-COMP:17340"/>
        <dbReference type="ChEBI" id="CHEBI:33019"/>
        <dbReference type="ChEBI" id="CHEBI:61560"/>
        <dbReference type="ChEBI" id="CHEBI:173112"/>
        <dbReference type="EC" id="2.7.7.7"/>
    </reaction>
</comment>
<evidence type="ECO:0000313" key="14">
    <source>
        <dbReference type="Proteomes" id="UP000053558"/>
    </source>
</evidence>
<dbReference type="OrthoDB" id="3763at2759"/>
<dbReference type="AlphaFoldDB" id="A0A5M3N1W7"/>
<evidence type="ECO:0000256" key="8">
    <source>
        <dbReference type="ARBA" id="ARBA00023242"/>
    </source>
</evidence>
<dbReference type="PANTHER" id="PTHR10416:SF0">
    <property type="entry name" value="DNA POLYMERASE DELTA SUBUNIT 2"/>
    <property type="match status" value="1"/>
</dbReference>
<dbReference type="RefSeq" id="XP_007764804.1">
    <property type="nucleotide sequence ID" value="XM_007766614.1"/>
</dbReference>
<keyword evidence="6" id="KW-0235">DNA replication</keyword>
<dbReference type="EMBL" id="JH711574">
    <property type="protein sequence ID" value="EIW85267.1"/>
    <property type="molecule type" value="Genomic_DNA"/>
</dbReference>
<name>A0A5M3N1W7_CONPW</name>
<dbReference type="InterPro" id="IPR024826">
    <property type="entry name" value="DNA_pol_delta/II_ssu"/>
</dbReference>
<feature type="domain" description="DNA polymerase delta subunit OB-fold" evidence="12">
    <location>
        <begin position="35"/>
        <end position="166"/>
    </location>
</feature>
<evidence type="ECO:0000313" key="13">
    <source>
        <dbReference type="EMBL" id="EIW85267.1"/>
    </source>
</evidence>
<reference evidence="14" key="1">
    <citation type="journal article" date="2012" name="Science">
        <title>The Paleozoic origin of enzymatic lignin decomposition reconstructed from 31 fungal genomes.</title>
        <authorList>
            <person name="Floudas D."/>
            <person name="Binder M."/>
            <person name="Riley R."/>
            <person name="Barry K."/>
            <person name="Blanchette R.A."/>
            <person name="Henrissat B."/>
            <person name="Martinez A.T."/>
            <person name="Otillar R."/>
            <person name="Spatafora J.W."/>
            <person name="Yadav J.S."/>
            <person name="Aerts A."/>
            <person name="Benoit I."/>
            <person name="Boyd A."/>
            <person name="Carlson A."/>
            <person name="Copeland A."/>
            <person name="Coutinho P.M."/>
            <person name="de Vries R.P."/>
            <person name="Ferreira P."/>
            <person name="Findley K."/>
            <person name="Foster B."/>
            <person name="Gaskell J."/>
            <person name="Glotzer D."/>
            <person name="Gorecki P."/>
            <person name="Heitman J."/>
            <person name="Hesse C."/>
            <person name="Hori C."/>
            <person name="Igarashi K."/>
            <person name="Jurgens J.A."/>
            <person name="Kallen N."/>
            <person name="Kersten P."/>
            <person name="Kohler A."/>
            <person name="Kuees U."/>
            <person name="Kumar T.K.A."/>
            <person name="Kuo A."/>
            <person name="LaButti K."/>
            <person name="Larrondo L.F."/>
            <person name="Lindquist E."/>
            <person name="Ling A."/>
            <person name="Lombard V."/>
            <person name="Lucas S."/>
            <person name="Lundell T."/>
            <person name="Martin R."/>
            <person name="McLaughlin D.J."/>
            <person name="Morgenstern I."/>
            <person name="Morin E."/>
            <person name="Murat C."/>
            <person name="Nagy L.G."/>
            <person name="Nolan M."/>
            <person name="Ohm R.A."/>
            <person name="Patyshakuliyeva A."/>
            <person name="Rokas A."/>
            <person name="Ruiz-Duenas F.J."/>
            <person name="Sabat G."/>
            <person name="Salamov A."/>
            <person name="Samejima M."/>
            <person name="Schmutz J."/>
            <person name="Slot J.C."/>
            <person name="St John F."/>
            <person name="Stenlid J."/>
            <person name="Sun H."/>
            <person name="Sun S."/>
            <person name="Syed K."/>
            <person name="Tsang A."/>
            <person name="Wiebenga A."/>
            <person name="Young D."/>
            <person name="Pisabarro A."/>
            <person name="Eastwood D.C."/>
            <person name="Martin F."/>
            <person name="Cullen D."/>
            <person name="Grigoriev I.V."/>
            <person name="Hibbett D.S."/>
        </authorList>
    </citation>
    <scope>NUCLEOTIDE SEQUENCE [LARGE SCALE GENOMIC DNA]</scope>
    <source>
        <strain evidence="14">RWD-64-598 SS2</strain>
    </source>
</reference>
<dbReference type="InterPro" id="IPR007185">
    <property type="entry name" value="DNA_pol_a/d/e_bsu"/>
</dbReference>
<keyword evidence="7" id="KW-0239">DNA-directed DNA polymerase</keyword>
<dbReference type="Gene3D" id="2.40.50.430">
    <property type="match status" value="1"/>
</dbReference>
<dbReference type="PANTHER" id="PTHR10416">
    <property type="entry name" value="DNA POLYMERASE DELTA SUBUNIT 2"/>
    <property type="match status" value="1"/>
</dbReference>
<dbReference type="Pfam" id="PF18018">
    <property type="entry name" value="DNA_pol_D_N"/>
    <property type="match status" value="1"/>
</dbReference>
<evidence type="ECO:0000256" key="3">
    <source>
        <dbReference type="ARBA" id="ARBA00012417"/>
    </source>
</evidence>
<feature type="domain" description="DNA polymerase alpha/delta/epsilon subunit B" evidence="11">
    <location>
        <begin position="369"/>
        <end position="442"/>
    </location>
</feature>